<keyword evidence="4 5" id="KW-0472">Membrane</keyword>
<dbReference type="Proteomes" id="UP001152759">
    <property type="component" value="Chromosome 5"/>
</dbReference>
<feature type="transmembrane region" description="Helical" evidence="5">
    <location>
        <begin position="96"/>
        <end position="113"/>
    </location>
</feature>
<evidence type="ECO:0000256" key="4">
    <source>
        <dbReference type="ARBA" id="ARBA00023136"/>
    </source>
</evidence>
<keyword evidence="3 5" id="KW-1133">Transmembrane helix</keyword>
<feature type="transmembrane region" description="Helical" evidence="5">
    <location>
        <begin position="217"/>
        <end position="237"/>
    </location>
</feature>
<keyword evidence="2 5" id="KW-0812">Transmembrane</keyword>
<feature type="transmembrane region" description="Helical" evidence="5">
    <location>
        <begin position="55"/>
        <end position="76"/>
    </location>
</feature>
<dbReference type="InterPro" id="IPR013057">
    <property type="entry name" value="AA_transpt_TM"/>
</dbReference>
<gene>
    <name evidence="7" type="ORF">BEMITA_LOCUS9485</name>
</gene>
<dbReference type="PANTHER" id="PTHR22950">
    <property type="entry name" value="AMINO ACID TRANSPORTER"/>
    <property type="match status" value="1"/>
</dbReference>
<dbReference type="GO" id="GO:0005774">
    <property type="term" value="C:vacuolar membrane"/>
    <property type="evidence" value="ECO:0007669"/>
    <property type="project" value="TreeGrafter"/>
</dbReference>
<sequence>MMEFSGGCVYLIFIAENIKEVCDHLFSPAPLKFYLICLLGPLTLLCWIKNLKNLAPGATLGTSCATVCIGAVYFFIFSEPISLEGRKATGSLKSFALFFGTSMFALAAFAELMPIKNRMTKPANFTSVCGVVNVAMVPITLLYLTMGIFGYLAYGANTQNPITLNLPQTGIIGDLICGLLAGSVFLSFPIGFYVVVEELWHKNLKLKFGRSKYLDQWEYGIRTVLTFTTVLCCIAIPNLELFMALVGSLMMPAVGLWFPAIMHILTFWNEYTGFKRVLLIFKISILIFTGVFALVVSVSVTLLEIYETVL</sequence>
<accession>A0A9P0AFP7</accession>
<evidence type="ECO:0000259" key="6">
    <source>
        <dbReference type="Pfam" id="PF01490"/>
    </source>
</evidence>
<evidence type="ECO:0000256" key="2">
    <source>
        <dbReference type="ARBA" id="ARBA00022692"/>
    </source>
</evidence>
<feature type="transmembrane region" description="Helical" evidence="5">
    <location>
        <begin position="243"/>
        <end position="265"/>
    </location>
</feature>
<feature type="transmembrane region" description="Helical" evidence="5">
    <location>
        <begin position="125"/>
        <end position="151"/>
    </location>
</feature>
<dbReference type="GO" id="GO:0015179">
    <property type="term" value="F:L-amino acid transmembrane transporter activity"/>
    <property type="evidence" value="ECO:0007669"/>
    <property type="project" value="TreeGrafter"/>
</dbReference>
<name>A0A9P0AFP7_BEMTA</name>
<evidence type="ECO:0000256" key="3">
    <source>
        <dbReference type="ARBA" id="ARBA00022989"/>
    </source>
</evidence>
<feature type="domain" description="Amino acid transporter transmembrane" evidence="6">
    <location>
        <begin position="4"/>
        <end position="302"/>
    </location>
</feature>
<evidence type="ECO:0000313" key="8">
    <source>
        <dbReference type="Proteomes" id="UP001152759"/>
    </source>
</evidence>
<feature type="transmembrane region" description="Helical" evidence="5">
    <location>
        <begin position="277"/>
        <end position="303"/>
    </location>
</feature>
<comment type="subcellular location">
    <subcellularLocation>
        <location evidence="1">Membrane</location>
        <topology evidence="1">Multi-pass membrane protein</topology>
    </subcellularLocation>
</comment>
<evidence type="ECO:0000313" key="7">
    <source>
        <dbReference type="EMBL" id="CAH0390792.1"/>
    </source>
</evidence>
<feature type="transmembrane region" description="Helical" evidence="5">
    <location>
        <begin position="171"/>
        <end position="196"/>
    </location>
</feature>
<feature type="transmembrane region" description="Helical" evidence="5">
    <location>
        <begin position="31"/>
        <end position="48"/>
    </location>
</feature>
<evidence type="ECO:0000256" key="1">
    <source>
        <dbReference type="ARBA" id="ARBA00004141"/>
    </source>
</evidence>
<dbReference type="Pfam" id="PF01490">
    <property type="entry name" value="Aa_trans"/>
    <property type="match status" value="1"/>
</dbReference>
<proteinExistence type="predicted"/>
<dbReference type="EMBL" id="OU963866">
    <property type="protein sequence ID" value="CAH0390792.1"/>
    <property type="molecule type" value="Genomic_DNA"/>
</dbReference>
<protein>
    <recommendedName>
        <fullName evidence="6">Amino acid transporter transmembrane domain-containing protein</fullName>
    </recommendedName>
</protein>
<dbReference type="AlphaFoldDB" id="A0A9P0AFP7"/>
<reference evidence="7" key="1">
    <citation type="submission" date="2021-12" db="EMBL/GenBank/DDBJ databases">
        <authorList>
            <person name="King R."/>
        </authorList>
    </citation>
    <scope>NUCLEOTIDE SEQUENCE</scope>
</reference>
<organism evidence="7 8">
    <name type="scientific">Bemisia tabaci</name>
    <name type="common">Sweetpotato whitefly</name>
    <name type="synonym">Aleurodes tabaci</name>
    <dbReference type="NCBI Taxonomy" id="7038"/>
    <lineage>
        <taxon>Eukaryota</taxon>
        <taxon>Metazoa</taxon>
        <taxon>Ecdysozoa</taxon>
        <taxon>Arthropoda</taxon>
        <taxon>Hexapoda</taxon>
        <taxon>Insecta</taxon>
        <taxon>Pterygota</taxon>
        <taxon>Neoptera</taxon>
        <taxon>Paraneoptera</taxon>
        <taxon>Hemiptera</taxon>
        <taxon>Sternorrhyncha</taxon>
        <taxon>Aleyrodoidea</taxon>
        <taxon>Aleyrodidae</taxon>
        <taxon>Aleyrodinae</taxon>
        <taxon>Bemisia</taxon>
    </lineage>
</organism>
<evidence type="ECO:0000256" key="5">
    <source>
        <dbReference type="SAM" id="Phobius"/>
    </source>
</evidence>
<dbReference type="PANTHER" id="PTHR22950:SF680">
    <property type="entry name" value="PROTON-COUPLED AMINO ACID TRANSPORTER 4-LIKE PROTEIN"/>
    <property type="match status" value="1"/>
</dbReference>
<keyword evidence="8" id="KW-1185">Reference proteome</keyword>